<dbReference type="InterPro" id="IPR000305">
    <property type="entry name" value="GIY-YIG_endonuc"/>
</dbReference>
<dbReference type="Proteomes" id="UP000248688">
    <property type="component" value="Chromosome"/>
</dbReference>
<organism evidence="2 3">
    <name type="scientific">Echinicola strongylocentroti</name>
    <dbReference type="NCBI Taxonomy" id="1795355"/>
    <lineage>
        <taxon>Bacteria</taxon>
        <taxon>Pseudomonadati</taxon>
        <taxon>Bacteroidota</taxon>
        <taxon>Cytophagia</taxon>
        <taxon>Cytophagales</taxon>
        <taxon>Cyclobacteriaceae</taxon>
        <taxon>Echinicola</taxon>
    </lineage>
</organism>
<gene>
    <name evidence="2" type="ORF">DN752_15620</name>
</gene>
<dbReference type="EMBL" id="CP030041">
    <property type="protein sequence ID" value="AWW31435.1"/>
    <property type="molecule type" value="Genomic_DNA"/>
</dbReference>
<feature type="domain" description="GIY-YIG" evidence="1">
    <location>
        <begin position="11"/>
        <end position="62"/>
    </location>
</feature>
<evidence type="ECO:0000313" key="3">
    <source>
        <dbReference type="Proteomes" id="UP000248688"/>
    </source>
</evidence>
<name>A0A2Z4IKH1_9BACT</name>
<reference evidence="2 3" key="1">
    <citation type="submission" date="2018-06" db="EMBL/GenBank/DDBJ databases">
        <title>Echinicola strongylocentroti sp. nov., isolated from a sea urchin Strongylocentrotus intermedius.</title>
        <authorList>
            <person name="Bae S.S."/>
        </authorList>
    </citation>
    <scope>NUCLEOTIDE SEQUENCE [LARGE SCALE GENOMIC DNA]</scope>
    <source>
        <strain evidence="2 3">MEBiC08714</strain>
    </source>
</reference>
<sequence length="140" mass="15966">MQAFFCCVPCMYFVYVLYSRKTAKSYIGSCREVGERLRHHNSGLTPSTKGGTPEWEVNYVEKVDILHTTGMERKFCSIFIFSLCRFLFIRVDNNGSSNVSKRRGSSYENWESPSQAFRILFFGMFSKGGEPTGSSCQSTE</sequence>
<dbReference type="OrthoDB" id="1495241at2"/>
<dbReference type="AlphaFoldDB" id="A0A2Z4IKH1"/>
<protein>
    <recommendedName>
        <fullName evidence="1">GIY-YIG domain-containing protein</fullName>
    </recommendedName>
</protein>
<dbReference type="Pfam" id="PF01541">
    <property type="entry name" value="GIY-YIG"/>
    <property type="match status" value="1"/>
</dbReference>
<proteinExistence type="predicted"/>
<dbReference type="Gene3D" id="3.40.1440.10">
    <property type="entry name" value="GIY-YIG endonuclease"/>
    <property type="match status" value="1"/>
</dbReference>
<accession>A0A2Z4IKH1</accession>
<dbReference type="KEGG" id="est:DN752_15620"/>
<evidence type="ECO:0000313" key="2">
    <source>
        <dbReference type="EMBL" id="AWW31435.1"/>
    </source>
</evidence>
<evidence type="ECO:0000259" key="1">
    <source>
        <dbReference type="Pfam" id="PF01541"/>
    </source>
</evidence>
<keyword evidence="3" id="KW-1185">Reference proteome</keyword>
<dbReference type="InterPro" id="IPR035901">
    <property type="entry name" value="GIY-YIG_endonuc_sf"/>
</dbReference>
<dbReference type="SUPFAM" id="SSF82771">
    <property type="entry name" value="GIY-YIG endonuclease"/>
    <property type="match status" value="1"/>
</dbReference>